<gene>
    <name evidence="1" type="ORF">WS70_25705</name>
</gene>
<dbReference type="Proteomes" id="UP000062519">
    <property type="component" value="Chromosome 2"/>
</dbReference>
<dbReference type="KEGG" id="buu:WS70_25705"/>
<keyword evidence="2" id="KW-1185">Reference proteome</keyword>
<sequence>MAISPVSYPVETWLRLPLYLQKAGRFAEAMDEFAKLVANTPTRIAREQPHLSAAKHEKFVTQDIAIIEGKIRLASEREAKTKARKNAKS</sequence>
<reference evidence="1 2" key="1">
    <citation type="submission" date="2015-12" db="EMBL/GenBank/DDBJ databases">
        <title>Diversity of Burkholderia near neighbor genomes.</title>
        <authorList>
            <person name="Sahl J."/>
            <person name="Wagner D."/>
            <person name="Keim P."/>
        </authorList>
    </citation>
    <scope>NUCLEOTIDE SEQUENCE [LARGE SCALE GENOMIC DNA]</scope>
    <source>
        <strain evidence="1 2">BDU6</strain>
    </source>
</reference>
<organism evidence="1 2">
    <name type="scientific">Burkholderia mayonis</name>
    <dbReference type="NCBI Taxonomy" id="1385591"/>
    <lineage>
        <taxon>Bacteria</taxon>
        <taxon>Pseudomonadati</taxon>
        <taxon>Pseudomonadota</taxon>
        <taxon>Betaproteobacteria</taxon>
        <taxon>Burkholderiales</taxon>
        <taxon>Burkholderiaceae</taxon>
        <taxon>Burkholderia</taxon>
        <taxon>pseudomallei group</taxon>
    </lineage>
</organism>
<evidence type="ECO:0000313" key="1">
    <source>
        <dbReference type="EMBL" id="AOJ05117.1"/>
    </source>
</evidence>
<dbReference type="EMBL" id="CP013387">
    <property type="protein sequence ID" value="AOJ05117.1"/>
    <property type="molecule type" value="Genomic_DNA"/>
</dbReference>
<dbReference type="AlphaFoldDB" id="A0A1B4FN80"/>
<evidence type="ECO:0000313" key="2">
    <source>
        <dbReference type="Proteomes" id="UP000062519"/>
    </source>
</evidence>
<proteinExistence type="predicted"/>
<protein>
    <submittedName>
        <fullName evidence="1">Uncharacterized protein</fullName>
    </submittedName>
</protein>
<name>A0A1B4FN80_9BURK</name>
<accession>A0A1B4FN80</accession>